<dbReference type="InterPro" id="IPR003439">
    <property type="entry name" value="ABC_transporter-like_ATP-bd"/>
</dbReference>
<dbReference type="InterPro" id="IPR036640">
    <property type="entry name" value="ABC1_TM_sf"/>
</dbReference>
<keyword evidence="8 9" id="KW-0472">Membrane</keyword>
<accession>A0A0R1VT99</accession>
<dbReference type="PROSITE" id="PS50893">
    <property type="entry name" value="ABC_TRANSPORTER_2"/>
    <property type="match status" value="1"/>
</dbReference>
<gene>
    <name evidence="12" type="ORF">FC15_GL000213</name>
</gene>
<reference evidence="12 13" key="1">
    <citation type="journal article" date="2015" name="Genome Announc.">
        <title>Expanding the biotechnology potential of lactobacilli through comparative genomics of 213 strains and associated genera.</title>
        <authorList>
            <person name="Sun Z."/>
            <person name="Harris H.M."/>
            <person name="McCann A."/>
            <person name="Guo C."/>
            <person name="Argimon S."/>
            <person name="Zhang W."/>
            <person name="Yang X."/>
            <person name="Jeffery I.B."/>
            <person name="Cooney J.C."/>
            <person name="Kagawa T.F."/>
            <person name="Liu W."/>
            <person name="Song Y."/>
            <person name="Salvetti E."/>
            <person name="Wrobel A."/>
            <person name="Rasinkangas P."/>
            <person name="Parkhill J."/>
            <person name="Rea M.C."/>
            <person name="O'Sullivan O."/>
            <person name="Ritari J."/>
            <person name="Douillard F.P."/>
            <person name="Paul Ross R."/>
            <person name="Yang R."/>
            <person name="Briner A.E."/>
            <person name="Felis G.E."/>
            <person name="de Vos W.M."/>
            <person name="Barrangou R."/>
            <person name="Klaenhammer T.R."/>
            <person name="Caufield P.W."/>
            <person name="Cui Y."/>
            <person name="Zhang H."/>
            <person name="O'Toole P.W."/>
        </authorList>
    </citation>
    <scope>NUCLEOTIDE SEQUENCE [LARGE SCALE GENOMIC DNA]</scope>
    <source>
        <strain evidence="12 13">DSM 17758</strain>
    </source>
</reference>
<evidence type="ECO:0000256" key="3">
    <source>
        <dbReference type="ARBA" id="ARBA00022475"/>
    </source>
</evidence>
<proteinExistence type="predicted"/>
<dbReference type="CDD" id="cd18542">
    <property type="entry name" value="ABC_6TM_YknU_like"/>
    <property type="match status" value="1"/>
</dbReference>
<protein>
    <submittedName>
        <fullName evidence="12">ABC transporter</fullName>
    </submittedName>
</protein>
<dbReference type="PANTHER" id="PTHR43394:SF1">
    <property type="entry name" value="ATP-BINDING CASSETTE SUB-FAMILY B MEMBER 10, MITOCHONDRIAL"/>
    <property type="match status" value="1"/>
</dbReference>
<keyword evidence="13" id="KW-1185">Reference proteome</keyword>
<comment type="caution">
    <text evidence="12">The sequence shown here is derived from an EMBL/GenBank/DDBJ whole genome shotgun (WGS) entry which is preliminary data.</text>
</comment>
<dbReference type="InterPro" id="IPR011527">
    <property type="entry name" value="ABC1_TM_dom"/>
</dbReference>
<dbReference type="PANTHER" id="PTHR43394">
    <property type="entry name" value="ATP-DEPENDENT PERMEASE MDL1, MITOCHONDRIAL"/>
    <property type="match status" value="1"/>
</dbReference>
<evidence type="ECO:0000256" key="4">
    <source>
        <dbReference type="ARBA" id="ARBA00022692"/>
    </source>
</evidence>
<dbReference type="PROSITE" id="PS00211">
    <property type="entry name" value="ABC_TRANSPORTER_1"/>
    <property type="match status" value="1"/>
</dbReference>
<feature type="domain" description="ABC transporter" evidence="10">
    <location>
        <begin position="351"/>
        <end position="587"/>
    </location>
</feature>
<sequence>MIESEEFQYFWDAEGYVMSNFQWIWQYVKSNRKKLWVALVFFIISTALILVNPYVMGQIVDRVIDGNQGSLLVPLLLLMIGVTVLRTITRYIYQILFEQTGQNALFDLREDMYRKLQELDFDFFNHTRVGDIMTRMTGDTDAIRHFISWVSYQVLECLFYFIVSIIVMMSISWQLTLALVAVTPLIFILTQQMARAQHPVFFQIRQSFSRLNSMVEENISGNRVVKAFVREDFEIKKFNEHNEDYKQKNMAAANVSKAYLPWQDGTANSLSVITLVFGGYLVIKGQMTLGDLVVFNGYLWMLNQPMRMSGWLINDVERFAASCVKIRQMLAAKPSIEVRLDQKPLRVQGKVVFDHVSFHFSDDPEHNVLSDITFTAEPGETVGIIGETGAGKTTLVNMIGRFYDPTSGKVTIDDKNASDYPIRRLRDNIAMVMQDVFLFSNTISDNIAFGRPDMDTVYVQSVARIADADNFIMRMPNGYDTIVGERGVGLSGGQKQRISLARALAKDPSILILDDTTSAVDMETETKIQHELAGLTTKRTTFIIANRISSVRDANLILLMEKGRVVESGTHDELMALKGKYYEVFQKQLGLEKGEQLGTAE</sequence>
<keyword evidence="7 9" id="KW-1133">Transmembrane helix</keyword>
<dbReference type="EMBL" id="AZFX01000071">
    <property type="protein sequence ID" value="KRM08919.1"/>
    <property type="molecule type" value="Genomic_DNA"/>
</dbReference>
<evidence type="ECO:0000313" key="12">
    <source>
        <dbReference type="EMBL" id="KRM08919.1"/>
    </source>
</evidence>
<dbReference type="Pfam" id="PF00005">
    <property type="entry name" value="ABC_tran"/>
    <property type="match status" value="1"/>
</dbReference>
<feature type="transmembrane region" description="Helical" evidence="9">
    <location>
        <begin position="35"/>
        <end position="56"/>
    </location>
</feature>
<dbReference type="Pfam" id="PF00664">
    <property type="entry name" value="ABC_membrane"/>
    <property type="match status" value="1"/>
</dbReference>
<evidence type="ECO:0000256" key="8">
    <source>
        <dbReference type="ARBA" id="ARBA00023136"/>
    </source>
</evidence>
<evidence type="ECO:0000256" key="2">
    <source>
        <dbReference type="ARBA" id="ARBA00022448"/>
    </source>
</evidence>
<evidence type="ECO:0000256" key="6">
    <source>
        <dbReference type="ARBA" id="ARBA00022840"/>
    </source>
</evidence>
<dbReference type="InterPro" id="IPR003593">
    <property type="entry name" value="AAA+_ATPase"/>
</dbReference>
<evidence type="ECO:0000313" key="13">
    <source>
        <dbReference type="Proteomes" id="UP000051315"/>
    </source>
</evidence>
<evidence type="ECO:0000256" key="5">
    <source>
        <dbReference type="ARBA" id="ARBA00022741"/>
    </source>
</evidence>
<keyword evidence="5" id="KW-0547">Nucleotide-binding</keyword>
<keyword evidence="3" id="KW-1003">Cell membrane</keyword>
<evidence type="ECO:0000256" key="9">
    <source>
        <dbReference type="SAM" id="Phobius"/>
    </source>
</evidence>
<feature type="transmembrane region" description="Helical" evidence="9">
    <location>
        <begin position="158"/>
        <end position="189"/>
    </location>
</feature>
<evidence type="ECO:0000259" key="10">
    <source>
        <dbReference type="PROSITE" id="PS50893"/>
    </source>
</evidence>
<evidence type="ECO:0000256" key="1">
    <source>
        <dbReference type="ARBA" id="ARBA00004651"/>
    </source>
</evidence>
<keyword evidence="4 9" id="KW-0812">Transmembrane</keyword>
<name>A0A0R1VT99_9LACO</name>
<dbReference type="InterPro" id="IPR027417">
    <property type="entry name" value="P-loop_NTPase"/>
</dbReference>
<feature type="domain" description="ABC transmembrane type-1" evidence="11">
    <location>
        <begin position="36"/>
        <end position="318"/>
    </location>
</feature>
<dbReference type="Gene3D" id="1.20.1560.10">
    <property type="entry name" value="ABC transporter type 1, transmembrane domain"/>
    <property type="match status" value="1"/>
</dbReference>
<dbReference type="GO" id="GO:0005886">
    <property type="term" value="C:plasma membrane"/>
    <property type="evidence" value="ECO:0007669"/>
    <property type="project" value="UniProtKB-SubCell"/>
</dbReference>
<organism evidence="12 13">
    <name type="scientific">Lapidilactobacillus concavus DSM 17758</name>
    <dbReference type="NCBI Taxonomy" id="1423735"/>
    <lineage>
        <taxon>Bacteria</taxon>
        <taxon>Bacillati</taxon>
        <taxon>Bacillota</taxon>
        <taxon>Bacilli</taxon>
        <taxon>Lactobacillales</taxon>
        <taxon>Lactobacillaceae</taxon>
        <taxon>Lapidilactobacillus</taxon>
    </lineage>
</organism>
<dbReference type="GO" id="GO:0015421">
    <property type="term" value="F:ABC-type oligopeptide transporter activity"/>
    <property type="evidence" value="ECO:0007669"/>
    <property type="project" value="TreeGrafter"/>
</dbReference>
<keyword evidence="6" id="KW-0067">ATP-binding</keyword>
<comment type="subcellular location">
    <subcellularLocation>
        <location evidence="1">Cell membrane</location>
        <topology evidence="1">Multi-pass membrane protein</topology>
    </subcellularLocation>
</comment>
<keyword evidence="2" id="KW-0813">Transport</keyword>
<dbReference type="FunFam" id="3.40.50.300:FF:000221">
    <property type="entry name" value="Multidrug ABC transporter ATP-binding protein"/>
    <property type="match status" value="1"/>
</dbReference>
<dbReference type="InterPro" id="IPR017871">
    <property type="entry name" value="ABC_transporter-like_CS"/>
</dbReference>
<dbReference type="GO" id="GO:0005524">
    <property type="term" value="F:ATP binding"/>
    <property type="evidence" value="ECO:0007669"/>
    <property type="project" value="UniProtKB-KW"/>
</dbReference>
<dbReference type="AlphaFoldDB" id="A0A0R1VT99"/>
<dbReference type="SMART" id="SM00382">
    <property type="entry name" value="AAA"/>
    <property type="match status" value="1"/>
</dbReference>
<dbReference type="GO" id="GO:0016887">
    <property type="term" value="F:ATP hydrolysis activity"/>
    <property type="evidence" value="ECO:0007669"/>
    <property type="project" value="InterPro"/>
</dbReference>
<evidence type="ECO:0000259" key="11">
    <source>
        <dbReference type="PROSITE" id="PS50929"/>
    </source>
</evidence>
<dbReference type="SUPFAM" id="SSF90123">
    <property type="entry name" value="ABC transporter transmembrane region"/>
    <property type="match status" value="1"/>
</dbReference>
<feature type="transmembrane region" description="Helical" evidence="9">
    <location>
        <begin position="68"/>
        <end position="88"/>
    </location>
</feature>
<dbReference type="SUPFAM" id="SSF52540">
    <property type="entry name" value="P-loop containing nucleoside triphosphate hydrolases"/>
    <property type="match status" value="1"/>
</dbReference>
<dbReference type="PATRIC" id="fig|1423735.3.peg.218"/>
<evidence type="ECO:0000256" key="7">
    <source>
        <dbReference type="ARBA" id="ARBA00022989"/>
    </source>
</evidence>
<dbReference type="Gene3D" id="3.40.50.300">
    <property type="entry name" value="P-loop containing nucleotide triphosphate hydrolases"/>
    <property type="match status" value="1"/>
</dbReference>
<dbReference type="InterPro" id="IPR039421">
    <property type="entry name" value="Type_1_exporter"/>
</dbReference>
<dbReference type="PROSITE" id="PS50929">
    <property type="entry name" value="ABC_TM1F"/>
    <property type="match status" value="1"/>
</dbReference>
<dbReference type="Proteomes" id="UP000051315">
    <property type="component" value="Unassembled WGS sequence"/>
</dbReference>
<dbReference type="STRING" id="1423735.FC15_GL000213"/>